<sequence>MEKFTQEEQQQSIEAFRSVIRKSENALARMKPGTPQTNLLEKRLNAARIGEDVLHARWGGKELVVSQDELIAAKEVLEALLLMLPSFLEKTKPGSGQRTYIARRIKAFQIVVSYLSDEVN</sequence>
<proteinExistence type="predicted"/>
<evidence type="ECO:0000313" key="1">
    <source>
        <dbReference type="EMBL" id="KPL60985.1"/>
    </source>
</evidence>
<protein>
    <submittedName>
        <fullName evidence="1">Uncharacterized protein</fullName>
    </submittedName>
</protein>
<name>A0A0P6WWU2_9BACI</name>
<comment type="caution">
    <text evidence="1">The sequence shown here is derived from an EMBL/GenBank/DDBJ whole genome shotgun (WGS) entry which is preliminary data.</text>
</comment>
<dbReference type="PATRIC" id="fig|218284.4.peg.942"/>
<dbReference type="RefSeq" id="WP_060671217.1">
    <property type="nucleotide sequence ID" value="NZ_LIXZ01000002.1"/>
</dbReference>
<gene>
    <name evidence="1" type="ORF">AM506_04475</name>
</gene>
<evidence type="ECO:0000313" key="2">
    <source>
        <dbReference type="Proteomes" id="UP000050398"/>
    </source>
</evidence>
<reference evidence="1 2" key="1">
    <citation type="submission" date="2015-08" db="EMBL/GenBank/DDBJ databases">
        <title>Draft Genome Sequence of Bacillus vietnamensis UCD-SED5.</title>
        <authorList>
            <person name="Lee R.D."/>
            <person name="Jospin G."/>
            <person name="Lang J.M."/>
            <person name="Coil D.A."/>
            <person name="Eisen J.A."/>
        </authorList>
    </citation>
    <scope>NUCLEOTIDE SEQUENCE [LARGE SCALE GENOMIC DNA]</scope>
    <source>
        <strain evidence="1 2">UCD-SED5</strain>
    </source>
</reference>
<organism evidence="1 2">
    <name type="scientific">Rossellomorea vietnamensis</name>
    <dbReference type="NCBI Taxonomy" id="218284"/>
    <lineage>
        <taxon>Bacteria</taxon>
        <taxon>Bacillati</taxon>
        <taxon>Bacillota</taxon>
        <taxon>Bacilli</taxon>
        <taxon>Bacillales</taxon>
        <taxon>Bacillaceae</taxon>
        <taxon>Rossellomorea</taxon>
    </lineage>
</organism>
<dbReference type="EMBL" id="LIXZ01000002">
    <property type="protein sequence ID" value="KPL60985.1"/>
    <property type="molecule type" value="Genomic_DNA"/>
</dbReference>
<accession>A0A0P6WWU2</accession>
<dbReference type="OrthoDB" id="2313808at2"/>
<dbReference type="Proteomes" id="UP000050398">
    <property type="component" value="Unassembled WGS sequence"/>
</dbReference>
<dbReference type="AlphaFoldDB" id="A0A0P6WWU2"/>